<dbReference type="InterPro" id="IPR041726">
    <property type="entry name" value="ACAD10_11_N"/>
</dbReference>
<dbReference type="RefSeq" id="WP_099698306.1">
    <property type="nucleotide sequence ID" value="NZ_NOVD01000026.1"/>
</dbReference>
<protein>
    <submittedName>
        <fullName evidence="2">Phosphotransferase family protein</fullName>
    </submittedName>
</protein>
<reference evidence="2 3" key="1">
    <citation type="submission" date="2017-07" db="EMBL/GenBank/DDBJ databases">
        <title>Draft sequence of Rhodococcus enclensis 23b-28.</title>
        <authorList>
            <person name="Besaury L."/>
            <person name="Sancelme M."/>
            <person name="Amato P."/>
            <person name="Lallement A."/>
            <person name="Delort A.-M."/>
        </authorList>
    </citation>
    <scope>NUCLEOTIDE SEQUENCE [LARGE SCALE GENOMIC DNA]</scope>
    <source>
        <strain evidence="2 3">23b-28</strain>
    </source>
</reference>
<dbReference type="PANTHER" id="PTHR47829:SF1">
    <property type="entry name" value="HAD FAMILY PHOSPHATASE"/>
    <property type="match status" value="1"/>
</dbReference>
<dbReference type="Proteomes" id="UP000230886">
    <property type="component" value="Unassembled WGS sequence"/>
</dbReference>
<dbReference type="Pfam" id="PF01636">
    <property type="entry name" value="APH"/>
    <property type="match status" value="1"/>
</dbReference>
<dbReference type="SUPFAM" id="SSF56112">
    <property type="entry name" value="Protein kinase-like (PK-like)"/>
    <property type="match status" value="1"/>
</dbReference>
<dbReference type="CDD" id="cd05154">
    <property type="entry name" value="ACAD10_11_N-like"/>
    <property type="match status" value="1"/>
</dbReference>
<dbReference type="AlphaFoldDB" id="A0A2A5J544"/>
<sequence>MTAVGLNEEAVSAWIAELGVGATTPLTFERIGNGQSNLTYSVTDAGGGRWVLRRPPLGTLLASAHDVVREHRILSSLQGTKVPVPKILGITEDPEITDAPLVLMSYIDGVVIDGVPVAQKLTEDERRAVGLAMPKTLASIHGVDLEETGLDDLASRKPFAERQLKRWLAQWEKSKTRDVPDVDRLAEILHRNIPEQNEVTLVHGDFHLNNVITDPAEGRIVAVVDWELCTLGEPLADLGALLAYWPEAGDKVAGPFMASTLEGFPNRDELVAAYVEATGRDVSAVGYWHVLALWKLSIIAEGVLRRILDDPRNKAEHGGPTVALIDGIVARAVLTADQLGLS</sequence>
<evidence type="ECO:0000313" key="2">
    <source>
        <dbReference type="EMBL" id="PCK24643.1"/>
    </source>
</evidence>
<dbReference type="InterPro" id="IPR011009">
    <property type="entry name" value="Kinase-like_dom_sf"/>
</dbReference>
<proteinExistence type="predicted"/>
<dbReference type="Gene3D" id="3.90.1200.10">
    <property type="match status" value="1"/>
</dbReference>
<evidence type="ECO:0000259" key="1">
    <source>
        <dbReference type="Pfam" id="PF01636"/>
    </source>
</evidence>
<dbReference type="Gene3D" id="3.30.200.20">
    <property type="entry name" value="Phosphorylase Kinase, domain 1"/>
    <property type="match status" value="1"/>
</dbReference>
<feature type="domain" description="Aminoglycoside phosphotransferase" evidence="1">
    <location>
        <begin position="28"/>
        <end position="265"/>
    </location>
</feature>
<gene>
    <name evidence="2" type="ORF">CHR55_24825</name>
</gene>
<dbReference type="EMBL" id="NOVD01000026">
    <property type="protein sequence ID" value="PCK24643.1"/>
    <property type="molecule type" value="Genomic_DNA"/>
</dbReference>
<evidence type="ECO:0000313" key="3">
    <source>
        <dbReference type="Proteomes" id="UP000230886"/>
    </source>
</evidence>
<organism evidence="2 3">
    <name type="scientific">Rhodococcus qingshengii</name>
    <dbReference type="NCBI Taxonomy" id="334542"/>
    <lineage>
        <taxon>Bacteria</taxon>
        <taxon>Bacillati</taxon>
        <taxon>Actinomycetota</taxon>
        <taxon>Actinomycetes</taxon>
        <taxon>Mycobacteriales</taxon>
        <taxon>Nocardiaceae</taxon>
        <taxon>Rhodococcus</taxon>
        <taxon>Rhodococcus erythropolis group</taxon>
    </lineage>
</organism>
<name>A0A2A5J544_RHOSG</name>
<dbReference type="InterPro" id="IPR052898">
    <property type="entry name" value="ACAD10-like"/>
</dbReference>
<dbReference type="PANTHER" id="PTHR47829">
    <property type="entry name" value="HYDROLASE, PUTATIVE (AFU_ORTHOLOGUE AFUA_1G12880)-RELATED"/>
    <property type="match status" value="1"/>
</dbReference>
<comment type="caution">
    <text evidence="2">The sequence shown here is derived from an EMBL/GenBank/DDBJ whole genome shotgun (WGS) entry which is preliminary data.</text>
</comment>
<keyword evidence="2" id="KW-0808">Transferase</keyword>
<dbReference type="InterPro" id="IPR002575">
    <property type="entry name" value="Aminoglycoside_PTrfase"/>
</dbReference>
<dbReference type="GO" id="GO:0016740">
    <property type="term" value="F:transferase activity"/>
    <property type="evidence" value="ECO:0007669"/>
    <property type="project" value="UniProtKB-KW"/>
</dbReference>
<accession>A0A2A5J544</accession>